<dbReference type="Proteomes" id="UP001176521">
    <property type="component" value="Unassembled WGS sequence"/>
</dbReference>
<feature type="region of interest" description="Disordered" evidence="6">
    <location>
        <begin position="456"/>
        <end position="478"/>
    </location>
</feature>
<dbReference type="PANTHER" id="PTHR10870">
    <property type="entry name" value="CELL CYCLE CHECKPOINT PROTEIN RAD1"/>
    <property type="match status" value="1"/>
</dbReference>
<evidence type="ECO:0000256" key="2">
    <source>
        <dbReference type="ARBA" id="ARBA00010991"/>
    </source>
</evidence>
<keyword evidence="7" id="KW-0378">Hydrolase</keyword>
<feature type="region of interest" description="Disordered" evidence="6">
    <location>
        <begin position="158"/>
        <end position="242"/>
    </location>
</feature>
<dbReference type="InterPro" id="IPR003021">
    <property type="entry name" value="Rad1_Rec1_Rad17"/>
</dbReference>
<organism evidence="7 8">
    <name type="scientific">Tilletia horrida</name>
    <dbReference type="NCBI Taxonomy" id="155126"/>
    <lineage>
        <taxon>Eukaryota</taxon>
        <taxon>Fungi</taxon>
        <taxon>Dikarya</taxon>
        <taxon>Basidiomycota</taxon>
        <taxon>Ustilaginomycotina</taxon>
        <taxon>Exobasidiomycetes</taxon>
        <taxon>Tilletiales</taxon>
        <taxon>Tilletiaceae</taxon>
        <taxon>Tilletia</taxon>
    </lineage>
</organism>
<feature type="compositionally biased region" description="Low complexity" evidence="6">
    <location>
        <begin position="173"/>
        <end position="183"/>
    </location>
</feature>
<feature type="compositionally biased region" description="Low complexity" evidence="6">
    <location>
        <begin position="18"/>
        <end position="29"/>
    </location>
</feature>
<evidence type="ECO:0000256" key="6">
    <source>
        <dbReference type="SAM" id="MobiDB-lite"/>
    </source>
</evidence>
<dbReference type="GO" id="GO:0008311">
    <property type="term" value="F:double-stranded DNA 3'-5' DNA exonuclease activity"/>
    <property type="evidence" value="ECO:0007669"/>
    <property type="project" value="UniProtKB-EC"/>
</dbReference>
<dbReference type="GO" id="GO:0006281">
    <property type="term" value="P:DNA repair"/>
    <property type="evidence" value="ECO:0007669"/>
    <property type="project" value="UniProtKB-KW"/>
</dbReference>
<dbReference type="EMBL" id="JAPDMQ010000122">
    <property type="protein sequence ID" value="KAK0534160.1"/>
    <property type="molecule type" value="Genomic_DNA"/>
</dbReference>
<dbReference type="GO" id="GO:0000077">
    <property type="term" value="P:DNA damage checkpoint signaling"/>
    <property type="evidence" value="ECO:0007669"/>
    <property type="project" value="InterPro"/>
</dbReference>
<dbReference type="InterPro" id="IPR046938">
    <property type="entry name" value="DNA_clamp_sf"/>
</dbReference>
<dbReference type="PANTHER" id="PTHR10870:SF0">
    <property type="entry name" value="CELL CYCLE CHECKPOINT PROTEIN RAD1"/>
    <property type="match status" value="1"/>
</dbReference>
<name>A0AAN6JL29_9BASI</name>
<dbReference type="Gene3D" id="3.70.10.10">
    <property type="match status" value="2"/>
</dbReference>
<gene>
    <name evidence="7" type="primary">rad1</name>
    <name evidence="7" type="ORF">OC842_002739</name>
</gene>
<evidence type="ECO:0000313" key="7">
    <source>
        <dbReference type="EMBL" id="KAK0534160.1"/>
    </source>
</evidence>
<dbReference type="GO" id="GO:0030896">
    <property type="term" value="C:checkpoint clamp complex"/>
    <property type="evidence" value="ECO:0007669"/>
    <property type="project" value="TreeGrafter"/>
</dbReference>
<feature type="compositionally biased region" description="Gly residues" evidence="6">
    <location>
        <begin position="227"/>
        <end position="236"/>
    </location>
</feature>
<keyword evidence="3" id="KW-0227">DNA damage</keyword>
<protein>
    <submittedName>
        <fullName evidence="7">Checkpoint clamp complex protein Rad1</fullName>
        <ecNumber evidence="7">3.1.11.2</ecNumber>
    </submittedName>
</protein>
<evidence type="ECO:0000256" key="3">
    <source>
        <dbReference type="ARBA" id="ARBA00022763"/>
    </source>
</evidence>
<dbReference type="EC" id="3.1.11.2" evidence="7"/>
<keyword evidence="8" id="KW-1185">Reference proteome</keyword>
<dbReference type="Pfam" id="PF02144">
    <property type="entry name" value="Rad1"/>
    <property type="match status" value="1"/>
</dbReference>
<sequence length="478" mass="51288">MANASPSARKLGKRPATSAPVEPSSPANSASAKPILLAKISDVRALASLLRPIALAAHATVAVEEAGLTFTTEYDRCVQASAFVNAPLFSIFQVNFDAQARAATRDPNNDFTLDTLDDDEDDADDINRYGRKIEFEINLHTFLESIDIFGGAPTIKANSNSSGSGSGSGSGAGASASSSTGAAGHHRNAAAPSHYRRTDRPPADDAANGQGWRRRFGTGFGDAADGRAGGTGGDSGTGPDWHASRPTSMIMRYMGRGTPLIVILDEPDVTTQCSLATFERSLNFEYTFARDTCMAQVIMKSEWLQEAIEVIDSSCTKVTLHFLPKDPGGPTIAGPRPRRMKAKESFKLTADADFGTVEMDFPNEGSNMSLFLCERATVNSYRFAHLHQAIKALQVSMKVSLRTDERGLLCMQFLMPRGTGTESDPTMKVIGTPAGASGRDGHGYIQFMCCPLDEDIDEEDEDDDDDEARGLGAYSMHF</sequence>
<feature type="compositionally biased region" description="Acidic residues" evidence="6">
    <location>
        <begin position="456"/>
        <end position="467"/>
    </location>
</feature>
<comment type="subcellular location">
    <subcellularLocation>
        <location evidence="1">Nucleus</location>
    </subcellularLocation>
</comment>
<keyword evidence="4" id="KW-0234">DNA repair</keyword>
<comment type="similarity">
    <text evidence="2">Belongs to the rad1 family.</text>
</comment>
<evidence type="ECO:0000313" key="8">
    <source>
        <dbReference type="Proteomes" id="UP001176521"/>
    </source>
</evidence>
<dbReference type="PRINTS" id="PR01245">
    <property type="entry name" value="RAD1REC1"/>
</dbReference>
<feature type="region of interest" description="Disordered" evidence="6">
    <location>
        <begin position="1"/>
        <end position="29"/>
    </location>
</feature>
<evidence type="ECO:0000256" key="5">
    <source>
        <dbReference type="ARBA" id="ARBA00023242"/>
    </source>
</evidence>
<keyword evidence="5" id="KW-0539">Nucleus</keyword>
<evidence type="ECO:0000256" key="4">
    <source>
        <dbReference type="ARBA" id="ARBA00023204"/>
    </source>
</evidence>
<comment type="caution">
    <text evidence="7">The sequence shown here is derived from an EMBL/GenBank/DDBJ whole genome shotgun (WGS) entry which is preliminary data.</text>
</comment>
<dbReference type="AlphaFoldDB" id="A0AAN6JL29"/>
<dbReference type="SUPFAM" id="SSF55979">
    <property type="entry name" value="DNA clamp"/>
    <property type="match status" value="1"/>
</dbReference>
<accession>A0AAN6JL29</accession>
<proteinExistence type="inferred from homology"/>
<reference evidence="7" key="1">
    <citation type="journal article" date="2023" name="PhytoFront">
        <title>Draft Genome Resources of Seven Strains of Tilletia horrida, Causal Agent of Kernel Smut of Rice.</title>
        <authorList>
            <person name="Khanal S."/>
            <person name="Antony Babu S."/>
            <person name="Zhou X.G."/>
        </authorList>
    </citation>
    <scope>NUCLEOTIDE SEQUENCE</scope>
    <source>
        <strain evidence="7">TX3</strain>
    </source>
</reference>
<evidence type="ECO:0000256" key="1">
    <source>
        <dbReference type="ARBA" id="ARBA00004123"/>
    </source>
</evidence>